<evidence type="ECO:0000313" key="1">
    <source>
        <dbReference type="EMBL" id="MBU9835334.1"/>
    </source>
</evidence>
<name>A0ABS6L0P1_9GAMM</name>
<evidence type="ECO:0000313" key="2">
    <source>
        <dbReference type="Proteomes" id="UP000699865"/>
    </source>
</evidence>
<keyword evidence="2" id="KW-1185">Reference proteome</keyword>
<dbReference type="RefSeq" id="WP_165383685.1">
    <property type="nucleotide sequence ID" value="NZ_JAFMOS010000587.1"/>
</dbReference>
<reference evidence="1 2" key="1">
    <citation type="submission" date="2021-03" db="EMBL/GenBank/DDBJ databases">
        <title>Five novel Rahnella species.</title>
        <authorList>
            <person name="Brady C."/>
            <person name="Asselin J."/>
            <person name="Beer S."/>
            <person name="Bruberg M.B."/>
            <person name="Crampton B."/>
            <person name="Venter S."/>
            <person name="Arnold D."/>
            <person name="Denman S."/>
        </authorList>
    </citation>
    <scope>NUCLEOTIDE SEQUENCE [LARGE SCALE GENOMIC DNA]</scope>
    <source>
        <strain evidence="1 2">L72c</strain>
    </source>
</reference>
<gene>
    <name evidence="1" type="ORF">J1786_11005</name>
</gene>
<protein>
    <submittedName>
        <fullName evidence="1">Uncharacterized protein</fullName>
    </submittedName>
</protein>
<accession>A0ABS6L0P1</accession>
<dbReference type="EMBL" id="JAFMOU010000067">
    <property type="protein sequence ID" value="MBU9835334.1"/>
    <property type="molecule type" value="Genomic_DNA"/>
</dbReference>
<proteinExistence type="predicted"/>
<sequence>MAVYPVGVYVTLTFTPGLFEVITVLDEVKPVQYQVINVETGNVIRVNEHFIRGIVKP</sequence>
<dbReference type="Proteomes" id="UP000699865">
    <property type="component" value="Unassembled WGS sequence"/>
</dbReference>
<comment type="caution">
    <text evidence="1">The sequence shown here is derived from an EMBL/GenBank/DDBJ whole genome shotgun (WGS) entry which is preliminary data.</text>
</comment>
<organism evidence="1 2">
    <name type="scientific">Rahnella perminowiae</name>
    <dbReference type="NCBI Taxonomy" id="2816244"/>
    <lineage>
        <taxon>Bacteria</taxon>
        <taxon>Pseudomonadati</taxon>
        <taxon>Pseudomonadota</taxon>
        <taxon>Gammaproteobacteria</taxon>
        <taxon>Enterobacterales</taxon>
        <taxon>Yersiniaceae</taxon>
        <taxon>Rahnella</taxon>
    </lineage>
</organism>